<dbReference type="Proteomes" id="UP000236316">
    <property type="component" value="Segment"/>
</dbReference>
<keyword evidence="2" id="KW-1185">Reference proteome</keyword>
<gene>
    <name evidence="1" type="ORF">ORPV_1126</name>
</gene>
<dbReference type="KEGG" id="vg:35381793"/>
<sequence>MSTDTNAFSSFRGGRFKQRRRTGFSVLDSQSYVQSRKEITPLDRVRIEIKRELEKFKDLSAATKERLTNEVENYEDVTHFSMSMMAASLVFYEQNYDMLEKILGFDASTGENFDPVSAFQSIFNENSTSKILNIHLMIPYQGLSYEARMEQLRKFQANMLQYIFFIFEQRNPVTYDDNT</sequence>
<protein>
    <submittedName>
        <fullName evidence="1">Uncharacterized protein</fullName>
    </submittedName>
</protein>
<organism evidence="1">
    <name type="scientific">Orpheovirus IHUMI-LCC2</name>
    <dbReference type="NCBI Taxonomy" id="2023057"/>
    <lineage>
        <taxon>Viruses</taxon>
        <taxon>Varidnaviria</taxon>
        <taxon>Bamfordvirae</taxon>
        <taxon>Nucleocytoviricota</taxon>
        <taxon>Megaviricetes</taxon>
        <taxon>Pimascovirales</taxon>
        <taxon>Ocovirineae</taxon>
        <taxon>Orpheoviridae</taxon>
        <taxon>Alphaorpheovirus</taxon>
        <taxon>Alphaorpheovirus massiliense</taxon>
    </lineage>
</organism>
<evidence type="ECO:0000313" key="1">
    <source>
        <dbReference type="EMBL" id="SNW63030.1"/>
    </source>
</evidence>
<accession>A0A2I2L6A8</accession>
<dbReference type="GeneID" id="35381793"/>
<dbReference type="EMBL" id="LT906555">
    <property type="protein sequence ID" value="SNW63030.1"/>
    <property type="molecule type" value="Genomic_DNA"/>
</dbReference>
<name>A0A2I2L6A8_9VIRU</name>
<evidence type="ECO:0000313" key="2">
    <source>
        <dbReference type="Proteomes" id="UP000236316"/>
    </source>
</evidence>
<reference evidence="1" key="1">
    <citation type="submission" date="2017-08" db="EMBL/GenBank/DDBJ databases">
        <authorList>
            <consortium name="Urmite Genomes"/>
        </authorList>
    </citation>
    <scope>NUCLEOTIDE SEQUENCE [LARGE SCALE GENOMIC DNA]</scope>
    <source>
        <strain evidence="1">IHUMI-LCC2</strain>
    </source>
</reference>
<dbReference type="RefSeq" id="YP_009449332.1">
    <property type="nucleotide sequence ID" value="NC_036594.1"/>
</dbReference>
<proteinExistence type="predicted"/>